<reference evidence="6 7" key="1">
    <citation type="journal article" date="2024" name="Nat. Commun.">
        <title>Phylogenomics reveals the evolutionary origins of lichenization in chlorophyte algae.</title>
        <authorList>
            <person name="Puginier C."/>
            <person name="Libourel C."/>
            <person name="Otte J."/>
            <person name="Skaloud P."/>
            <person name="Haon M."/>
            <person name="Grisel S."/>
            <person name="Petersen M."/>
            <person name="Berrin J.G."/>
            <person name="Delaux P.M."/>
            <person name="Dal Grande F."/>
            <person name="Keller J."/>
        </authorList>
    </citation>
    <scope>NUCLEOTIDE SEQUENCE [LARGE SCALE GENOMIC DNA]</scope>
    <source>
        <strain evidence="6 7">SAG 2036</strain>
    </source>
</reference>
<keyword evidence="4" id="KW-0653">Protein transport</keyword>
<name>A0AAW1P7X8_9CHLO</name>
<feature type="domain" description="CNH" evidence="5">
    <location>
        <begin position="17"/>
        <end position="298"/>
    </location>
</feature>
<evidence type="ECO:0000259" key="5">
    <source>
        <dbReference type="PROSITE" id="PS50219"/>
    </source>
</evidence>
<accession>A0AAW1P7X8</accession>
<dbReference type="EMBL" id="JALJOQ010000051">
    <property type="protein sequence ID" value="KAK9804448.1"/>
    <property type="molecule type" value="Genomic_DNA"/>
</dbReference>
<dbReference type="PROSITE" id="PS50219">
    <property type="entry name" value="CNH"/>
    <property type="match status" value="1"/>
</dbReference>
<dbReference type="AlphaFoldDB" id="A0AAW1P7X8"/>
<evidence type="ECO:0000313" key="6">
    <source>
        <dbReference type="EMBL" id="KAK9804448.1"/>
    </source>
</evidence>
<proteinExistence type="predicted"/>
<dbReference type="InterPro" id="IPR019453">
    <property type="entry name" value="VPS39/TGFA1_Znf"/>
</dbReference>
<evidence type="ECO:0000256" key="2">
    <source>
        <dbReference type="ARBA" id="ARBA00022448"/>
    </source>
</evidence>
<dbReference type="PANTHER" id="PTHR12894:SF27">
    <property type="entry name" value="TRANSFORMING GROWTH FACTOR-BETA RECEPTOR-ASSOCIATED PROTEIN 1"/>
    <property type="match status" value="1"/>
</dbReference>
<gene>
    <name evidence="6" type="ORF">WJX73_002374</name>
</gene>
<keyword evidence="7" id="KW-1185">Reference proteome</keyword>
<dbReference type="InterPro" id="IPR001180">
    <property type="entry name" value="CNH_dom"/>
</dbReference>
<keyword evidence="3" id="KW-0963">Cytoplasm</keyword>
<keyword evidence="2" id="KW-0813">Transport</keyword>
<dbReference type="GO" id="GO:0016020">
    <property type="term" value="C:membrane"/>
    <property type="evidence" value="ECO:0007669"/>
    <property type="project" value="TreeGrafter"/>
</dbReference>
<dbReference type="Pfam" id="PF10367">
    <property type="entry name" value="zf-Vps39_C"/>
    <property type="match status" value="1"/>
</dbReference>
<dbReference type="InterPro" id="IPR032914">
    <property type="entry name" value="Vam6/VPS39/TRAP1"/>
</dbReference>
<sequence>MRTAFQAWLAHEHQGDSNRISAVAVSERGSTLYLGLSDGQLEEYKINSGPDGVWLSLEARKTVGKQPIISILHIAAARRLVLLCDGLLYILDQDSLEGQALPGVKGATAVAPLEGLAAAAHGRMAVAMRSSRRSVRIMVFEVLAGADVSTTLGAAALCEAQAELAEPLAVKGMAWMGSDLVVCTALRAMLLQLPAGTYTQIFALPSDSPSALLVQAIPDANQALLLVDQAGVFVNALGQPTGTALTFPTAPGAIMAAGEHVLAACSDAMHIYNRATAAHVQSLPWLEGTQPNPGQRLLAASDPSGSCICLAGLRKVWLYMPVALEEQVQQVLQAGNLEQALALASAGAANDAPWAETAFAETAFLLLHELSSIRRAKHHIAEYLLQVRGFQGIEALEGVDTLAVHLLTELGGPTKLEALLAGRTSVKLASVGPLLEHSRQWHGLALLHSARGEPRRALDIWQDLAERRKESLPASTSGRTFEETVALATWHSAALLADAGAASESVVMQYLPWLVDSAPQHASTLLKARPLNVAEVLALLRERSLPVLCEYLDHVVVHLASRDPALHTELIMQLSHAALQLMPSVDHSLPAWERARLRRSGSVDYREGTQQSAARTRLLAAMQACDLWDARKVLQLLRGSELWQERVMTHQKLGEHDAALRVLALDVGDIRGAEAYCEQHAGPLGGLALLRMLLAPGQGRAPLYAEACHLLASRGAELDPQEVLGVMGPDMPLPVAVPTLERMLRERTHRTRQTSVLKNLHRACHLSAAAERAELKSKRVTVTEERACHLCHARLGTQVFAAYPNGTLAVLQVNAPAVMAWNMLLSLP</sequence>
<dbReference type="GO" id="GO:0034058">
    <property type="term" value="P:endosomal vesicle fusion"/>
    <property type="evidence" value="ECO:0007669"/>
    <property type="project" value="TreeGrafter"/>
</dbReference>
<protein>
    <recommendedName>
        <fullName evidence="5">CNH domain-containing protein</fullName>
    </recommendedName>
</protein>
<dbReference type="GO" id="GO:0005737">
    <property type="term" value="C:cytoplasm"/>
    <property type="evidence" value="ECO:0007669"/>
    <property type="project" value="UniProtKB-SubCell"/>
</dbReference>
<evidence type="ECO:0000256" key="3">
    <source>
        <dbReference type="ARBA" id="ARBA00022490"/>
    </source>
</evidence>
<organism evidence="6 7">
    <name type="scientific">Symbiochloris irregularis</name>
    <dbReference type="NCBI Taxonomy" id="706552"/>
    <lineage>
        <taxon>Eukaryota</taxon>
        <taxon>Viridiplantae</taxon>
        <taxon>Chlorophyta</taxon>
        <taxon>core chlorophytes</taxon>
        <taxon>Trebouxiophyceae</taxon>
        <taxon>Trebouxiales</taxon>
        <taxon>Trebouxiaceae</taxon>
        <taxon>Symbiochloris</taxon>
    </lineage>
</organism>
<comment type="subcellular location">
    <subcellularLocation>
        <location evidence="1">Cytoplasm</location>
    </subcellularLocation>
</comment>
<dbReference type="GO" id="GO:0015031">
    <property type="term" value="P:protein transport"/>
    <property type="evidence" value="ECO:0007669"/>
    <property type="project" value="UniProtKB-KW"/>
</dbReference>
<dbReference type="PANTHER" id="PTHR12894">
    <property type="entry name" value="CNH DOMAIN CONTAINING"/>
    <property type="match status" value="1"/>
</dbReference>
<evidence type="ECO:0000313" key="7">
    <source>
        <dbReference type="Proteomes" id="UP001465755"/>
    </source>
</evidence>
<evidence type="ECO:0000256" key="4">
    <source>
        <dbReference type="ARBA" id="ARBA00022927"/>
    </source>
</evidence>
<dbReference type="GO" id="GO:0006914">
    <property type="term" value="P:autophagy"/>
    <property type="evidence" value="ECO:0007669"/>
    <property type="project" value="TreeGrafter"/>
</dbReference>
<evidence type="ECO:0000256" key="1">
    <source>
        <dbReference type="ARBA" id="ARBA00004496"/>
    </source>
</evidence>
<dbReference type="Proteomes" id="UP001465755">
    <property type="component" value="Unassembled WGS sequence"/>
</dbReference>
<comment type="caution">
    <text evidence="6">The sequence shown here is derived from an EMBL/GenBank/DDBJ whole genome shotgun (WGS) entry which is preliminary data.</text>
</comment>